<evidence type="ECO:0000259" key="2">
    <source>
        <dbReference type="Pfam" id="PF16561"/>
    </source>
</evidence>
<dbReference type="SUPFAM" id="SSF81296">
    <property type="entry name" value="E set domains"/>
    <property type="match status" value="4"/>
</dbReference>
<evidence type="ECO:0000313" key="3">
    <source>
        <dbReference type="EMBL" id="GGB18550.1"/>
    </source>
</evidence>
<keyword evidence="4" id="KW-1185">Reference proteome</keyword>
<organism evidence="3 4">
    <name type="scientific">Puia dinghuensis</name>
    <dbReference type="NCBI Taxonomy" id="1792502"/>
    <lineage>
        <taxon>Bacteria</taxon>
        <taxon>Pseudomonadati</taxon>
        <taxon>Bacteroidota</taxon>
        <taxon>Chitinophagia</taxon>
        <taxon>Chitinophagales</taxon>
        <taxon>Chitinophagaceae</taxon>
        <taxon>Puia</taxon>
    </lineage>
</organism>
<dbReference type="Proteomes" id="UP000607559">
    <property type="component" value="Unassembled WGS sequence"/>
</dbReference>
<sequence>MEMRGNRRRIGRLAGIGLLACLLFVVFPGQLFSQKNPKWTSYTVSDGRMVISLSRNLDKASLDRFIEQYDLSDLDLPKLLFGHYGKEAGEQMFRQLQKMGWRVDANNQRMIILSKQMLAVGNLNDPGRRMSLIEDHPNTYDLFPAQNDNLVFGFNRFVGKYPFAVKDSLVSFFLRGHTSARQVLLAGSFTNWQHAALEMKKTDSGWTTLVPLGPGKYWYKFIIDGGWTIDRDNQLNEDDGMGNTNSVYYKTNTIFVLPGVNAARDVYLAGSFNKWNPGELPMSKGAYGWTIDLYLAEGTYTYKFLVDGKWMEDPANGARLPDGHNGFNSMLRLGEPHRFFLKGYTSARSVALAGSFNEWRTNDLLMHRTPEGWELPYTLGPGNYQYKFVVDGKWITDPADSLFVFDRDNHSVNSYLIVQPNYIFRLEGYSNARAVYLAGDFNDWTSNSLRMTRAGNAWVVSVHLSVGKHLYKFVVDGKWIKDPANPLWEENESHTGNSIIWMEEH</sequence>
<dbReference type="EMBL" id="BMJC01000005">
    <property type="protein sequence ID" value="GGB18550.1"/>
    <property type="molecule type" value="Genomic_DNA"/>
</dbReference>
<gene>
    <name evidence="3" type="ORF">GCM10011511_47920</name>
</gene>
<dbReference type="Pfam" id="PF16561">
    <property type="entry name" value="AMPK1_CBM"/>
    <property type="match status" value="4"/>
</dbReference>
<proteinExistence type="inferred from homology"/>
<feature type="domain" description="AMP-activated protein kinase glycogen-binding" evidence="2">
    <location>
        <begin position="178"/>
        <end position="247"/>
    </location>
</feature>
<dbReference type="Gene3D" id="2.60.40.10">
    <property type="entry name" value="Immunoglobulins"/>
    <property type="match status" value="4"/>
</dbReference>
<name>A0A8J2XWB9_9BACT</name>
<protein>
    <recommendedName>
        <fullName evidence="2">AMP-activated protein kinase glycogen-binding domain-containing protein</fullName>
    </recommendedName>
</protein>
<dbReference type="InterPro" id="IPR013783">
    <property type="entry name" value="Ig-like_fold"/>
</dbReference>
<dbReference type="PANTHER" id="PTHR10343">
    <property type="entry name" value="5'-AMP-ACTIVATED PROTEIN KINASE , BETA SUBUNIT"/>
    <property type="match status" value="1"/>
</dbReference>
<comment type="caution">
    <text evidence="3">The sequence shown here is derived from an EMBL/GenBank/DDBJ whole genome shotgun (WGS) entry which is preliminary data.</text>
</comment>
<feature type="domain" description="AMP-activated protein kinase glycogen-binding" evidence="2">
    <location>
        <begin position="262"/>
        <end position="330"/>
    </location>
</feature>
<accession>A0A8J2XWB9</accession>
<reference evidence="3" key="1">
    <citation type="journal article" date="2014" name="Int. J. Syst. Evol. Microbiol.">
        <title>Complete genome sequence of Corynebacterium casei LMG S-19264T (=DSM 44701T), isolated from a smear-ripened cheese.</title>
        <authorList>
            <consortium name="US DOE Joint Genome Institute (JGI-PGF)"/>
            <person name="Walter F."/>
            <person name="Albersmeier A."/>
            <person name="Kalinowski J."/>
            <person name="Ruckert C."/>
        </authorList>
    </citation>
    <scope>NUCLEOTIDE SEQUENCE</scope>
    <source>
        <strain evidence="3">CGMCC 1.15448</strain>
    </source>
</reference>
<dbReference type="InterPro" id="IPR032640">
    <property type="entry name" value="AMPK1_CBM"/>
</dbReference>
<evidence type="ECO:0000313" key="4">
    <source>
        <dbReference type="Proteomes" id="UP000607559"/>
    </source>
</evidence>
<dbReference type="CDD" id="cd02859">
    <property type="entry name" value="E_set_AMPKbeta_like_N"/>
    <property type="match status" value="4"/>
</dbReference>
<feature type="domain" description="AMP-activated protein kinase glycogen-binding" evidence="2">
    <location>
        <begin position="431"/>
        <end position="499"/>
    </location>
</feature>
<reference evidence="3" key="2">
    <citation type="submission" date="2020-09" db="EMBL/GenBank/DDBJ databases">
        <authorList>
            <person name="Sun Q."/>
            <person name="Zhou Y."/>
        </authorList>
    </citation>
    <scope>NUCLEOTIDE SEQUENCE</scope>
    <source>
        <strain evidence="3">CGMCC 1.15448</strain>
    </source>
</reference>
<comment type="similarity">
    <text evidence="1">Belongs to the 5'-AMP-activated protein kinase beta subunit family.</text>
</comment>
<dbReference type="InterPro" id="IPR050827">
    <property type="entry name" value="CRP1_MDG1_kinase"/>
</dbReference>
<feature type="domain" description="AMP-activated protein kinase glycogen-binding" evidence="2">
    <location>
        <begin position="346"/>
        <end position="420"/>
    </location>
</feature>
<dbReference type="PANTHER" id="PTHR10343:SF84">
    <property type="entry name" value="5'-AMP-ACTIVATED PROTEIN KINASE SUBUNIT BETA-1"/>
    <property type="match status" value="1"/>
</dbReference>
<dbReference type="InterPro" id="IPR014756">
    <property type="entry name" value="Ig_E-set"/>
</dbReference>
<dbReference type="AlphaFoldDB" id="A0A8J2XWB9"/>
<evidence type="ECO:0000256" key="1">
    <source>
        <dbReference type="ARBA" id="ARBA00010926"/>
    </source>
</evidence>